<keyword evidence="1" id="KW-0378">Hydrolase</keyword>
<name>A0ACC7NVB2_9BACL</name>
<accession>A0ACC7NVB2</accession>
<dbReference type="EMBL" id="JBJURJ010000004">
    <property type="protein sequence ID" value="MFM9327985.1"/>
    <property type="molecule type" value="Genomic_DNA"/>
</dbReference>
<comment type="caution">
    <text evidence="1">The sequence shown here is derived from an EMBL/GenBank/DDBJ whole genome shotgun (WGS) entry which is preliminary data.</text>
</comment>
<proteinExistence type="predicted"/>
<protein>
    <submittedName>
        <fullName evidence="1">Alpha/beta hydrolase</fullName>
    </submittedName>
</protein>
<evidence type="ECO:0000313" key="1">
    <source>
        <dbReference type="EMBL" id="MFM9327985.1"/>
    </source>
</evidence>
<dbReference type="Proteomes" id="UP001631969">
    <property type="component" value="Unassembled WGS sequence"/>
</dbReference>
<evidence type="ECO:0000313" key="2">
    <source>
        <dbReference type="Proteomes" id="UP001631969"/>
    </source>
</evidence>
<gene>
    <name evidence="1" type="ORF">ACI1P1_06790</name>
</gene>
<organism evidence="1 2">
    <name type="scientific">Paenibacillus mesotrionivorans</name>
    <dbReference type="NCBI Taxonomy" id="3160968"/>
    <lineage>
        <taxon>Bacteria</taxon>
        <taxon>Bacillati</taxon>
        <taxon>Bacillota</taxon>
        <taxon>Bacilli</taxon>
        <taxon>Bacillales</taxon>
        <taxon>Paenibacillaceae</taxon>
        <taxon>Paenibacillus</taxon>
    </lineage>
</organism>
<keyword evidence="2" id="KW-1185">Reference proteome</keyword>
<sequence length="297" mass="32465">MEQTDHRLAVSVTEESGPVLVPGTEAWTMQWPESGRSYRIMAALPSGEAPPEGYPVIYLLDADSCFAIAVETLRLMTRKPHGYDPAILIGIGYPAGMEASKERFLDYTTPAEEAMLPNRGDGSPWPEIGGAEAFLDFITGGLQPLVARRYPVNARRQSLFGHSLGGFLALHALFTRRGAFAAYVAGSPSIWWADRVLLQEEEVFRQQAEERAAGGEGSVPPIQLLIGIGELEKGHRSRMWENAEEMAERLISRPPAGLATTFSRFEGDGHVSVIPALIAKGIRVVLSTSHDERGRII</sequence>
<reference evidence="1" key="1">
    <citation type="submission" date="2024-12" db="EMBL/GenBank/DDBJ databases">
        <authorList>
            <person name="Wu N."/>
        </authorList>
    </citation>
    <scope>NUCLEOTIDE SEQUENCE</scope>
    <source>
        <strain evidence="1">P15</strain>
    </source>
</reference>